<reference evidence="2" key="1">
    <citation type="journal article" date="2020" name="New Phytol.">
        <title>Comparative genomics reveals dynamic genome evolution in host specialist ectomycorrhizal fungi.</title>
        <authorList>
            <person name="Lofgren L.A."/>
            <person name="Nguyen N.H."/>
            <person name="Vilgalys R."/>
            <person name="Ruytinx J."/>
            <person name="Liao H.L."/>
            <person name="Branco S."/>
            <person name="Kuo A."/>
            <person name="LaButti K."/>
            <person name="Lipzen A."/>
            <person name="Andreopoulos W."/>
            <person name="Pangilinan J."/>
            <person name="Riley R."/>
            <person name="Hundley H."/>
            <person name="Na H."/>
            <person name="Barry K."/>
            <person name="Grigoriev I.V."/>
            <person name="Stajich J.E."/>
            <person name="Kennedy P.G."/>
        </authorList>
    </citation>
    <scope>NUCLEOTIDE SEQUENCE</scope>
    <source>
        <strain evidence="2">FC423</strain>
    </source>
</reference>
<dbReference type="RefSeq" id="XP_041287388.1">
    <property type="nucleotide sequence ID" value="XM_041438804.1"/>
</dbReference>
<accession>A0A9P7EX61</accession>
<proteinExistence type="predicted"/>
<keyword evidence="3" id="KW-1185">Reference proteome</keyword>
<dbReference type="AlphaFoldDB" id="A0A9P7EX61"/>
<gene>
    <name evidence="2" type="ORF">F5147DRAFT_720158</name>
</gene>
<feature type="region of interest" description="Disordered" evidence="1">
    <location>
        <begin position="205"/>
        <end position="240"/>
    </location>
</feature>
<name>A0A9P7EX61_9AGAM</name>
<dbReference type="EMBL" id="JABBWM010000081">
    <property type="protein sequence ID" value="KAG2094022.1"/>
    <property type="molecule type" value="Genomic_DNA"/>
</dbReference>
<dbReference type="GeneID" id="64701063"/>
<evidence type="ECO:0000313" key="3">
    <source>
        <dbReference type="Proteomes" id="UP000823399"/>
    </source>
</evidence>
<evidence type="ECO:0000256" key="1">
    <source>
        <dbReference type="SAM" id="MobiDB-lite"/>
    </source>
</evidence>
<protein>
    <submittedName>
        <fullName evidence="2">Uncharacterized protein</fullName>
    </submittedName>
</protein>
<evidence type="ECO:0000313" key="2">
    <source>
        <dbReference type="EMBL" id="KAG2094022.1"/>
    </source>
</evidence>
<organism evidence="2 3">
    <name type="scientific">Suillus discolor</name>
    <dbReference type="NCBI Taxonomy" id="1912936"/>
    <lineage>
        <taxon>Eukaryota</taxon>
        <taxon>Fungi</taxon>
        <taxon>Dikarya</taxon>
        <taxon>Basidiomycota</taxon>
        <taxon>Agaricomycotina</taxon>
        <taxon>Agaricomycetes</taxon>
        <taxon>Agaricomycetidae</taxon>
        <taxon>Boletales</taxon>
        <taxon>Suillineae</taxon>
        <taxon>Suillaceae</taxon>
        <taxon>Suillus</taxon>
    </lineage>
</organism>
<comment type="caution">
    <text evidence="2">The sequence shown here is derived from an EMBL/GenBank/DDBJ whole genome shotgun (WGS) entry which is preliminary data.</text>
</comment>
<dbReference type="Proteomes" id="UP000823399">
    <property type="component" value="Unassembled WGS sequence"/>
</dbReference>
<sequence>MEDLLSTGTNIMASRDNDSDLGIQHTPCSSLNDQSFLEVDATRCPGQFGGLDELFFNGMEADVESSSMGGAHPHSSVNALLARLSSFVHRSSPENDAPDAVQQKYTPSLLDPRVLLARLGSLFPQSQLSTGEANEPHLTTPLSSHLDPPIIRLSSLFRSQPHTDEEIGLAQRPSCHRVVEVAAIRDKQSLVVARGPNFMKAKRAYDEQQTQLHGPAHASSSHTQPASASTSATPSAPGTTVTQPPYIPWWAQIVLFLCCASSPHANGR</sequence>
<feature type="compositionally biased region" description="Low complexity" evidence="1">
    <location>
        <begin position="215"/>
        <end position="240"/>
    </location>
</feature>
<dbReference type="OrthoDB" id="2684831at2759"/>